<dbReference type="Proteomes" id="UP000291591">
    <property type="component" value="Unassembled WGS sequence"/>
</dbReference>
<evidence type="ECO:0000259" key="1">
    <source>
        <dbReference type="PROSITE" id="PS51352"/>
    </source>
</evidence>
<dbReference type="PROSITE" id="PS51352">
    <property type="entry name" value="THIOREDOXIN_2"/>
    <property type="match status" value="1"/>
</dbReference>
<dbReference type="OrthoDB" id="1495530at2"/>
<keyword evidence="3" id="KW-1185">Reference proteome</keyword>
<dbReference type="AlphaFoldDB" id="A0A4Q7UPJ8"/>
<dbReference type="InterPro" id="IPR036249">
    <property type="entry name" value="Thioredoxin-like_sf"/>
</dbReference>
<organism evidence="2 3">
    <name type="scientific">Pseudonocardia sediminis</name>
    <dbReference type="NCBI Taxonomy" id="1397368"/>
    <lineage>
        <taxon>Bacteria</taxon>
        <taxon>Bacillati</taxon>
        <taxon>Actinomycetota</taxon>
        <taxon>Actinomycetes</taxon>
        <taxon>Pseudonocardiales</taxon>
        <taxon>Pseudonocardiaceae</taxon>
        <taxon>Pseudonocardia</taxon>
    </lineage>
</organism>
<dbReference type="SUPFAM" id="SSF52833">
    <property type="entry name" value="Thioredoxin-like"/>
    <property type="match status" value="1"/>
</dbReference>
<name>A0A4Q7UPJ8_PSEST</name>
<dbReference type="Pfam" id="PF00085">
    <property type="entry name" value="Thioredoxin"/>
    <property type="match status" value="1"/>
</dbReference>
<comment type="caution">
    <text evidence="2">The sequence shown here is derived from an EMBL/GenBank/DDBJ whole genome shotgun (WGS) entry which is preliminary data.</text>
</comment>
<dbReference type="RefSeq" id="WP_130288360.1">
    <property type="nucleotide sequence ID" value="NZ_SHKL01000001.1"/>
</dbReference>
<protein>
    <submittedName>
        <fullName evidence="2">Thiol-disulfide isomerase/thioredoxin</fullName>
    </submittedName>
</protein>
<proteinExistence type="predicted"/>
<feature type="domain" description="Thioredoxin" evidence="1">
    <location>
        <begin position="37"/>
        <end position="149"/>
    </location>
</feature>
<dbReference type="CDD" id="cd02947">
    <property type="entry name" value="TRX_family"/>
    <property type="match status" value="1"/>
</dbReference>
<reference evidence="2 3" key="1">
    <citation type="submission" date="2019-02" db="EMBL/GenBank/DDBJ databases">
        <title>Sequencing the genomes of 1000 actinobacteria strains.</title>
        <authorList>
            <person name="Klenk H.-P."/>
        </authorList>
    </citation>
    <scope>NUCLEOTIDE SEQUENCE [LARGE SCALE GENOMIC DNA]</scope>
    <source>
        <strain evidence="2 3">DSM 45779</strain>
    </source>
</reference>
<evidence type="ECO:0000313" key="3">
    <source>
        <dbReference type="Proteomes" id="UP000291591"/>
    </source>
</evidence>
<evidence type="ECO:0000313" key="2">
    <source>
        <dbReference type="EMBL" id="RZT83642.1"/>
    </source>
</evidence>
<keyword evidence="2" id="KW-0413">Isomerase</keyword>
<dbReference type="Gene3D" id="3.40.30.10">
    <property type="entry name" value="Glutaredoxin"/>
    <property type="match status" value="1"/>
</dbReference>
<dbReference type="GO" id="GO:0016853">
    <property type="term" value="F:isomerase activity"/>
    <property type="evidence" value="ECO:0007669"/>
    <property type="project" value="UniProtKB-KW"/>
</dbReference>
<sequence length="152" mass="15239">MSTAGLMVLVATLCAATAVGLVLRARSGSVRAASPVAPSGSSAPPAPSGWDLAGVAPDGTGQVLLLQLSSPVCAPCRQTATVLGGLAVDDPSLRHVEIDVAERTDVARALGVLRTPTTVAFDAGGTELARVSGVPRVDELLAAVHRPAEADR</sequence>
<accession>A0A4Q7UPJ8</accession>
<dbReference type="InterPro" id="IPR013766">
    <property type="entry name" value="Thioredoxin_domain"/>
</dbReference>
<gene>
    <name evidence="2" type="ORF">EV383_0453</name>
</gene>
<dbReference type="EMBL" id="SHKL01000001">
    <property type="protein sequence ID" value="RZT83642.1"/>
    <property type="molecule type" value="Genomic_DNA"/>
</dbReference>